<organism evidence="1 2">
    <name type="scientific">Paracraurococcus lichenis</name>
    <dbReference type="NCBI Taxonomy" id="3064888"/>
    <lineage>
        <taxon>Bacteria</taxon>
        <taxon>Pseudomonadati</taxon>
        <taxon>Pseudomonadota</taxon>
        <taxon>Alphaproteobacteria</taxon>
        <taxon>Acetobacterales</taxon>
        <taxon>Roseomonadaceae</taxon>
        <taxon>Paracraurococcus</taxon>
    </lineage>
</organism>
<accession>A0ABT9DWX4</accession>
<dbReference type="EMBL" id="JAUTWS010000006">
    <property type="protein sequence ID" value="MDO9708391.1"/>
    <property type="molecule type" value="Genomic_DNA"/>
</dbReference>
<sequence>MSLSVEQFANQCREALLADPGPAGRVAVVELVQEALKDPAFVAEALPEGTPERKVLYEDPDLGFTILAHAYVGAKGSNPHDHGPSWAIYGQAAGETVMTDWDCLARPEGETPGKAKRNRDYVLKPGDAYLYEPGVLHSPRRDGSTKLIRIEGINMDRVKRQPYVAVE</sequence>
<evidence type="ECO:0000313" key="1">
    <source>
        <dbReference type="EMBL" id="MDO9708391.1"/>
    </source>
</evidence>
<dbReference type="Gene3D" id="2.60.120.10">
    <property type="entry name" value="Jelly Rolls"/>
    <property type="match status" value="1"/>
</dbReference>
<keyword evidence="2" id="KW-1185">Reference proteome</keyword>
<proteinExistence type="predicted"/>
<evidence type="ECO:0000313" key="2">
    <source>
        <dbReference type="Proteomes" id="UP001243009"/>
    </source>
</evidence>
<dbReference type="Proteomes" id="UP001243009">
    <property type="component" value="Unassembled WGS sequence"/>
</dbReference>
<reference evidence="1 2" key="1">
    <citation type="submission" date="2023-08" db="EMBL/GenBank/DDBJ databases">
        <title>The draft genome sequence of Paracraurococcus sp. LOR1-02.</title>
        <authorList>
            <person name="Kingkaew E."/>
            <person name="Tanasupawat S."/>
        </authorList>
    </citation>
    <scope>NUCLEOTIDE SEQUENCE [LARGE SCALE GENOMIC DNA]</scope>
    <source>
        <strain evidence="1 2">LOR1-02</strain>
    </source>
</reference>
<dbReference type="InterPro" id="IPR014710">
    <property type="entry name" value="RmlC-like_jellyroll"/>
</dbReference>
<comment type="caution">
    <text evidence="1">The sequence shown here is derived from an EMBL/GenBank/DDBJ whole genome shotgun (WGS) entry which is preliminary data.</text>
</comment>
<name>A0ABT9DWX4_9PROT</name>
<evidence type="ECO:0008006" key="3">
    <source>
        <dbReference type="Google" id="ProtNLM"/>
    </source>
</evidence>
<gene>
    <name evidence="1" type="ORF">Q7A36_08555</name>
</gene>
<dbReference type="SUPFAM" id="SSF51182">
    <property type="entry name" value="RmlC-like cupins"/>
    <property type="match status" value="1"/>
</dbReference>
<dbReference type="InterPro" id="IPR011051">
    <property type="entry name" value="RmlC_Cupin_sf"/>
</dbReference>
<dbReference type="RefSeq" id="WP_305103261.1">
    <property type="nucleotide sequence ID" value="NZ_JAUTWS010000006.1"/>
</dbReference>
<protein>
    <recommendedName>
        <fullName evidence="3">Cysteine dioxygenase</fullName>
    </recommendedName>
</protein>